<dbReference type="InterPro" id="IPR013320">
    <property type="entry name" value="ConA-like_dom_sf"/>
</dbReference>
<dbReference type="Pfam" id="PF00722">
    <property type="entry name" value="Glyco_hydro_16"/>
    <property type="match status" value="1"/>
</dbReference>
<gene>
    <name evidence="3" type="ORF">ACFPBZ_05010</name>
</gene>
<keyword evidence="4" id="KW-1185">Reference proteome</keyword>
<dbReference type="Gene3D" id="2.60.120.200">
    <property type="match status" value="1"/>
</dbReference>
<comment type="caution">
    <text evidence="3">The sequence shown here is derived from an EMBL/GenBank/DDBJ whole genome shotgun (WGS) entry which is preliminary data.</text>
</comment>
<dbReference type="RefSeq" id="WP_378034909.1">
    <property type="nucleotide sequence ID" value="NZ_JBHSIV010000004.1"/>
</dbReference>
<evidence type="ECO:0000313" key="4">
    <source>
        <dbReference type="Proteomes" id="UP001595947"/>
    </source>
</evidence>
<keyword evidence="3" id="KW-0378">Hydrolase</keyword>
<feature type="signal peptide" evidence="1">
    <location>
        <begin position="1"/>
        <end position="24"/>
    </location>
</feature>
<dbReference type="EMBL" id="JBHSIV010000004">
    <property type="protein sequence ID" value="MFC5061555.1"/>
    <property type="molecule type" value="Genomic_DNA"/>
</dbReference>
<dbReference type="SUPFAM" id="SSF49899">
    <property type="entry name" value="Concanavalin A-like lectins/glucanases"/>
    <property type="match status" value="1"/>
</dbReference>
<protein>
    <submittedName>
        <fullName evidence="3">Glycoside hydrolase family 16 protein</fullName>
    </submittedName>
</protein>
<proteinExistence type="predicted"/>
<feature type="chain" id="PRO_5045496099" evidence="1">
    <location>
        <begin position="25"/>
        <end position="234"/>
    </location>
</feature>
<evidence type="ECO:0000259" key="2">
    <source>
        <dbReference type="PROSITE" id="PS51762"/>
    </source>
</evidence>
<organism evidence="3 4">
    <name type="scientific">Actinomycetospora atypica</name>
    <dbReference type="NCBI Taxonomy" id="1290095"/>
    <lineage>
        <taxon>Bacteria</taxon>
        <taxon>Bacillati</taxon>
        <taxon>Actinomycetota</taxon>
        <taxon>Actinomycetes</taxon>
        <taxon>Pseudonocardiales</taxon>
        <taxon>Pseudonocardiaceae</taxon>
        <taxon>Actinomycetospora</taxon>
    </lineage>
</organism>
<dbReference type="GO" id="GO:0016787">
    <property type="term" value="F:hydrolase activity"/>
    <property type="evidence" value="ECO:0007669"/>
    <property type="project" value="UniProtKB-KW"/>
</dbReference>
<dbReference type="Proteomes" id="UP001595947">
    <property type="component" value="Unassembled WGS sequence"/>
</dbReference>
<dbReference type="PROSITE" id="PS51762">
    <property type="entry name" value="GH16_2"/>
    <property type="match status" value="1"/>
</dbReference>
<feature type="domain" description="GH16" evidence="2">
    <location>
        <begin position="21"/>
        <end position="234"/>
    </location>
</feature>
<keyword evidence="1" id="KW-0732">Signal</keyword>
<dbReference type="InterPro" id="IPR000757">
    <property type="entry name" value="Beta-glucanase-like"/>
</dbReference>
<dbReference type="CDD" id="cd00413">
    <property type="entry name" value="Glyco_hydrolase_16"/>
    <property type="match status" value="1"/>
</dbReference>
<reference evidence="4" key="1">
    <citation type="journal article" date="2019" name="Int. J. Syst. Evol. Microbiol.">
        <title>The Global Catalogue of Microorganisms (GCM) 10K type strain sequencing project: providing services to taxonomists for standard genome sequencing and annotation.</title>
        <authorList>
            <consortium name="The Broad Institute Genomics Platform"/>
            <consortium name="The Broad Institute Genome Sequencing Center for Infectious Disease"/>
            <person name="Wu L."/>
            <person name="Ma J."/>
        </authorList>
    </citation>
    <scope>NUCLEOTIDE SEQUENCE [LARGE SCALE GENOMIC DNA]</scope>
    <source>
        <strain evidence="4">CGMCC 4.7093</strain>
    </source>
</reference>
<name>A0ABV9YJ65_9PSEU</name>
<dbReference type="PROSITE" id="PS51257">
    <property type="entry name" value="PROKAR_LIPOPROTEIN"/>
    <property type="match status" value="1"/>
</dbReference>
<accession>A0ABV9YJ65</accession>
<sequence>MQRLLLLGCVLVVVTLSTGCSGNADEPAPAAATTSQTPFFVDTFDRLDEVRWTTGVPHQLGRSRIDPANVEVEPGILRLGLSAGALDGAELKTQGVVPRAVYRTRLMAAKAPDSVTGFFLYSPPDLAQEVDIELYNRADGTVRLTTYDAGKMTATRELTLGFDPTAGYHDYAIALTDAGVEFYADDVLLQAWSAGVPTTPMNLYLNVWYPQWLGGVPTPDSQATTVQMVSVLPR</sequence>
<evidence type="ECO:0000256" key="1">
    <source>
        <dbReference type="SAM" id="SignalP"/>
    </source>
</evidence>
<evidence type="ECO:0000313" key="3">
    <source>
        <dbReference type="EMBL" id="MFC5061555.1"/>
    </source>
</evidence>